<sequence length="212" mass="23553">MDVKSSGVVSSVVGLTFALPGIFVYSLNDPFPNEIGLPIFGYGAFILLVGWYVHFMANPSVPNLRSGEELRERRNPSQKVAFAKMILSIPFLLLTVSLMFFTMVAYIIPLVTFLIGLYLLSSGLVEFWKNTVTAYFITDRRIIGVYNFISLDRKEIRLEKIRGVREKRSPMQTQLGIGNVHVASGAGGGSLAIDIRNVDDSGRFADKLRQLA</sequence>
<accession>A0A9Q4GJ01</accession>
<dbReference type="EMBL" id="RKLV01000004">
    <property type="protein sequence ID" value="MCX2818766.1"/>
    <property type="molecule type" value="Genomic_DNA"/>
</dbReference>
<evidence type="ECO:0000259" key="2">
    <source>
        <dbReference type="Pfam" id="PF03703"/>
    </source>
</evidence>
<keyword evidence="1" id="KW-0812">Transmembrane</keyword>
<feature type="transmembrane region" description="Helical" evidence="1">
    <location>
        <begin position="107"/>
        <end position="128"/>
    </location>
</feature>
<keyword evidence="1" id="KW-0472">Membrane</keyword>
<comment type="caution">
    <text evidence="3">The sequence shown here is derived from an EMBL/GenBank/DDBJ whole genome shotgun (WGS) entry which is preliminary data.</text>
</comment>
<dbReference type="AlphaFoldDB" id="A0A9Q4GJ01"/>
<evidence type="ECO:0000256" key="1">
    <source>
        <dbReference type="SAM" id="Phobius"/>
    </source>
</evidence>
<dbReference type="InterPro" id="IPR005182">
    <property type="entry name" value="YdbS-like_PH"/>
</dbReference>
<dbReference type="Proteomes" id="UP001149411">
    <property type="component" value="Unassembled WGS sequence"/>
</dbReference>
<protein>
    <submittedName>
        <fullName evidence="3">PH domain-containing protein</fullName>
    </submittedName>
</protein>
<name>A0A9Q4GJ01_9EURY</name>
<evidence type="ECO:0000313" key="4">
    <source>
        <dbReference type="Proteomes" id="UP001149411"/>
    </source>
</evidence>
<proteinExistence type="predicted"/>
<feature type="transmembrane region" description="Helical" evidence="1">
    <location>
        <begin position="81"/>
        <end position="101"/>
    </location>
</feature>
<organism evidence="3 4">
    <name type="scientific">Halorutilus salinus</name>
    <dbReference type="NCBI Taxonomy" id="2487751"/>
    <lineage>
        <taxon>Archaea</taxon>
        <taxon>Methanobacteriati</taxon>
        <taxon>Methanobacteriota</taxon>
        <taxon>Stenosarchaea group</taxon>
        <taxon>Halobacteria</taxon>
        <taxon>Halorutilales</taxon>
        <taxon>Halorutilaceae</taxon>
        <taxon>Halorutilus</taxon>
    </lineage>
</organism>
<dbReference type="RefSeq" id="WP_266086606.1">
    <property type="nucleotide sequence ID" value="NZ_RKLV01000004.1"/>
</dbReference>
<reference evidence="3" key="1">
    <citation type="submission" date="2022-09" db="EMBL/GenBank/DDBJ databases">
        <title>Haloadaptaus new haloarchaeum isolated from saline soil.</title>
        <authorList>
            <person name="Duran-Viseras A."/>
            <person name="Sanchez-Porro C."/>
            <person name="Ventosa A."/>
        </authorList>
    </citation>
    <scope>NUCLEOTIDE SEQUENCE</scope>
    <source>
        <strain evidence="3">F3-133</strain>
    </source>
</reference>
<gene>
    <name evidence="3" type="ORF">EGH25_05300</name>
</gene>
<dbReference type="Pfam" id="PF03703">
    <property type="entry name" value="bPH_2"/>
    <property type="match status" value="1"/>
</dbReference>
<evidence type="ECO:0000313" key="3">
    <source>
        <dbReference type="EMBL" id="MCX2818766.1"/>
    </source>
</evidence>
<keyword evidence="4" id="KW-1185">Reference proteome</keyword>
<feature type="transmembrane region" description="Helical" evidence="1">
    <location>
        <begin position="39"/>
        <end position="61"/>
    </location>
</feature>
<keyword evidence="1" id="KW-1133">Transmembrane helix</keyword>
<feature type="domain" description="YdbS-like PH" evidence="2">
    <location>
        <begin position="128"/>
        <end position="207"/>
    </location>
</feature>
<feature type="transmembrane region" description="Helical" evidence="1">
    <location>
        <begin position="7"/>
        <end position="27"/>
    </location>
</feature>